<feature type="transmembrane region" description="Helical" evidence="1">
    <location>
        <begin position="76"/>
        <end position="94"/>
    </location>
</feature>
<feature type="transmembrane region" description="Helical" evidence="1">
    <location>
        <begin position="282"/>
        <end position="307"/>
    </location>
</feature>
<evidence type="ECO:0000313" key="3">
    <source>
        <dbReference type="Proteomes" id="UP000694001"/>
    </source>
</evidence>
<reference evidence="2" key="1">
    <citation type="submission" date="2021-06" db="EMBL/GenBank/DDBJ databases">
        <title>Elioraea tepida, sp. nov., a moderately thermophilic aerobic anoxygenic phototrophic bacterium isolated from an alkaline siliceous hot spring mat community in Yellowstone National Park, WY, USA.</title>
        <authorList>
            <person name="Saini M.K."/>
            <person name="Yoshida S."/>
            <person name="Sebastian A."/>
            <person name="Hirose S."/>
            <person name="Hara E."/>
            <person name="Tamaki H."/>
            <person name="Soulier N.T."/>
            <person name="Albert I."/>
            <person name="Hanada S."/>
            <person name="Bryant D.A."/>
            <person name="Tank M."/>
        </authorList>
    </citation>
    <scope>NUCLEOTIDE SEQUENCE</scope>
    <source>
        <strain evidence="2">MS-P2</strain>
    </source>
</reference>
<feature type="transmembrane region" description="Helical" evidence="1">
    <location>
        <begin position="176"/>
        <end position="197"/>
    </location>
</feature>
<dbReference type="Proteomes" id="UP000694001">
    <property type="component" value="Chromosome"/>
</dbReference>
<dbReference type="PIRSF" id="PIRSF016660">
    <property type="entry name" value="YedI"/>
    <property type="match status" value="1"/>
</dbReference>
<keyword evidence="1" id="KW-0812">Transmembrane</keyword>
<keyword evidence="1" id="KW-0472">Membrane</keyword>
<dbReference type="RefSeq" id="WP_218286638.1">
    <property type="nucleotide sequence ID" value="NZ_CP076448.1"/>
</dbReference>
<dbReference type="GO" id="GO:0005886">
    <property type="term" value="C:plasma membrane"/>
    <property type="evidence" value="ECO:0007669"/>
    <property type="project" value="TreeGrafter"/>
</dbReference>
<evidence type="ECO:0000313" key="2">
    <source>
        <dbReference type="EMBL" id="QXM25582.1"/>
    </source>
</evidence>
<gene>
    <name evidence="2" type="ORF">KO353_05050</name>
</gene>
<dbReference type="PANTHER" id="PTHR30503">
    <property type="entry name" value="INNER MEMBRANE PROTEIN YEDI"/>
    <property type="match status" value="1"/>
</dbReference>
<feature type="transmembrane region" description="Helical" evidence="1">
    <location>
        <begin position="230"/>
        <end position="253"/>
    </location>
</feature>
<dbReference type="InterPro" id="IPR008526">
    <property type="entry name" value="YedI"/>
</dbReference>
<dbReference type="Pfam" id="PF05661">
    <property type="entry name" value="DUF808"/>
    <property type="match status" value="1"/>
</dbReference>
<organism evidence="2 3">
    <name type="scientific">Elioraea tepida</name>
    <dbReference type="NCBI Taxonomy" id="2843330"/>
    <lineage>
        <taxon>Bacteria</taxon>
        <taxon>Pseudomonadati</taxon>
        <taxon>Pseudomonadota</taxon>
        <taxon>Alphaproteobacteria</taxon>
        <taxon>Acetobacterales</taxon>
        <taxon>Elioraeaceae</taxon>
        <taxon>Elioraea</taxon>
    </lineage>
</organism>
<keyword evidence="3" id="KW-1185">Reference proteome</keyword>
<protein>
    <submittedName>
        <fullName evidence="2">DUF808 domain-containing protein</fullName>
    </submittedName>
</protein>
<dbReference type="AlphaFoldDB" id="A0A975YKL2"/>
<name>A0A975YKL2_9PROT</name>
<accession>A0A975YKL2</accession>
<proteinExistence type="predicted"/>
<sequence>MSTGLIALLDDVAAIAKVAAASLDDVAAAASKAGAKAAGVVIDDAAVTPRYVVGLAAARELPIIRRIALGSLRNKIVILLPAALALSALAPWAITPLLMLGGAWLCYEGTEKVSGALFRHATESHAEVAGPAGGDPQSVEDAKVRAAISTDLILSAEIMAIALATLPDIALPMQAAILSAVAFGITVAVYGTVALIVKADDDAGVALAASGNRFVAALGRGLVRGMPPLLAGLSILGTAAMVWVGGGIIVHGLEAFGLGALGHAIDRAGHVVGALVPAADGAISWAVAAAGAGVVGLAVGFALVPLVERIARPLARRLRARTR</sequence>
<dbReference type="PANTHER" id="PTHR30503:SF3">
    <property type="entry name" value="INNER MEMBRANE PROTEIN YEDI"/>
    <property type="match status" value="1"/>
</dbReference>
<evidence type="ECO:0000256" key="1">
    <source>
        <dbReference type="SAM" id="Phobius"/>
    </source>
</evidence>
<dbReference type="KEGG" id="elio:KO353_05050"/>
<dbReference type="EMBL" id="CP076448">
    <property type="protein sequence ID" value="QXM25582.1"/>
    <property type="molecule type" value="Genomic_DNA"/>
</dbReference>
<keyword evidence="1" id="KW-1133">Transmembrane helix</keyword>